<evidence type="ECO:0000313" key="11">
    <source>
        <dbReference type="Proteomes" id="UP000548685"/>
    </source>
</evidence>
<dbReference type="PANTHER" id="PTHR30106">
    <property type="entry name" value="INNER MEMBRANE PROTEIN YEIH-RELATED"/>
    <property type="match status" value="1"/>
</dbReference>
<keyword evidence="4 7" id="KW-0812">Transmembrane</keyword>
<evidence type="ECO:0000313" key="10">
    <source>
        <dbReference type="Proteomes" id="UP000430021"/>
    </source>
</evidence>
<comment type="subcellular location">
    <subcellularLocation>
        <location evidence="1">Cell membrane</location>
        <topology evidence="1">Multi-pass membrane protein</topology>
    </subcellularLocation>
</comment>
<feature type="transmembrane region" description="Helical" evidence="7">
    <location>
        <begin position="215"/>
        <end position="236"/>
    </location>
</feature>
<organism evidence="9 10">
    <name type="scientific">Erythrobacter ramosus</name>
    <dbReference type="NCBI Taxonomy" id="35811"/>
    <lineage>
        <taxon>Bacteria</taxon>
        <taxon>Pseudomonadati</taxon>
        <taxon>Pseudomonadota</taxon>
        <taxon>Alphaproteobacteria</taxon>
        <taxon>Sphingomonadales</taxon>
        <taxon>Erythrobacteraceae</taxon>
        <taxon>Erythrobacter/Porphyrobacter group</taxon>
        <taxon>Erythrobacter</taxon>
    </lineage>
</organism>
<dbReference type="OrthoDB" id="5393513at2"/>
<feature type="transmembrane region" description="Helical" evidence="7">
    <location>
        <begin position="248"/>
        <end position="268"/>
    </location>
</feature>
<feature type="transmembrane region" description="Helical" evidence="7">
    <location>
        <begin position="181"/>
        <end position="203"/>
    </location>
</feature>
<gene>
    <name evidence="8" type="ORF">FHS52_002678</name>
    <name evidence="9" type="ORF">GRI59_13105</name>
</gene>
<evidence type="ECO:0000256" key="1">
    <source>
        <dbReference type="ARBA" id="ARBA00004651"/>
    </source>
</evidence>
<dbReference type="InterPro" id="IPR018383">
    <property type="entry name" value="UPF0324_pro"/>
</dbReference>
<evidence type="ECO:0000313" key="8">
    <source>
        <dbReference type="EMBL" id="MBB3776686.1"/>
    </source>
</evidence>
<dbReference type="AlphaFoldDB" id="A0A6I4UKK1"/>
<reference evidence="9 10" key="1">
    <citation type="submission" date="2019-12" db="EMBL/GenBank/DDBJ databases">
        <title>Genomic-based taxomic classification of the family Erythrobacteraceae.</title>
        <authorList>
            <person name="Xu L."/>
        </authorList>
    </citation>
    <scope>NUCLEOTIDE SEQUENCE [LARGE SCALE GENOMIC DNA]</scope>
    <source>
        <strain evidence="9 10">JCM 10282</strain>
    </source>
</reference>
<evidence type="ECO:0000256" key="6">
    <source>
        <dbReference type="ARBA" id="ARBA00023136"/>
    </source>
</evidence>
<dbReference type="EMBL" id="JACICE010000003">
    <property type="protein sequence ID" value="MBB3776686.1"/>
    <property type="molecule type" value="Genomic_DNA"/>
</dbReference>
<evidence type="ECO:0000256" key="4">
    <source>
        <dbReference type="ARBA" id="ARBA00022692"/>
    </source>
</evidence>
<protein>
    <submittedName>
        <fullName evidence="8">Integral membrane protein (TIGR00698 family)</fullName>
    </submittedName>
    <submittedName>
        <fullName evidence="9">Putative sulfate exporter family transporter</fullName>
    </submittedName>
</protein>
<keyword evidence="11" id="KW-1185">Reference proteome</keyword>
<feature type="transmembrane region" description="Helical" evidence="7">
    <location>
        <begin position="339"/>
        <end position="362"/>
    </location>
</feature>
<dbReference type="RefSeq" id="WP_160761696.1">
    <property type="nucleotide sequence ID" value="NZ_BAAADZ010000011.1"/>
</dbReference>
<reference evidence="8 11" key="2">
    <citation type="submission" date="2020-08" db="EMBL/GenBank/DDBJ databases">
        <title>Genomic Encyclopedia of Type Strains, Phase IV (KMG-IV): sequencing the most valuable type-strain genomes for metagenomic binning, comparative biology and taxonomic classification.</title>
        <authorList>
            <person name="Goeker M."/>
        </authorList>
    </citation>
    <scope>NUCLEOTIDE SEQUENCE [LARGE SCALE GENOMIC DNA]</scope>
    <source>
        <strain evidence="8 11">DSM 8510</strain>
    </source>
</reference>
<evidence type="ECO:0000256" key="2">
    <source>
        <dbReference type="ARBA" id="ARBA00007977"/>
    </source>
</evidence>
<name>A0A6I4UKK1_9SPHN</name>
<evidence type="ECO:0000256" key="7">
    <source>
        <dbReference type="SAM" id="Phobius"/>
    </source>
</evidence>
<feature type="transmembrane region" description="Helical" evidence="7">
    <location>
        <begin position="306"/>
        <end position="327"/>
    </location>
</feature>
<feature type="transmembrane region" description="Helical" evidence="7">
    <location>
        <begin position="122"/>
        <end position="142"/>
    </location>
</feature>
<keyword evidence="5 7" id="KW-1133">Transmembrane helix</keyword>
<accession>A0A6I4UKK1</accession>
<dbReference type="Proteomes" id="UP000430021">
    <property type="component" value="Unassembled WGS sequence"/>
</dbReference>
<comment type="caution">
    <text evidence="9">The sequence shown here is derived from an EMBL/GenBank/DDBJ whole genome shotgun (WGS) entry which is preliminary data.</text>
</comment>
<dbReference type="Proteomes" id="UP000548685">
    <property type="component" value="Unassembled WGS sequence"/>
</dbReference>
<dbReference type="GO" id="GO:0005886">
    <property type="term" value="C:plasma membrane"/>
    <property type="evidence" value="ECO:0007669"/>
    <property type="project" value="UniProtKB-SubCell"/>
</dbReference>
<dbReference type="PANTHER" id="PTHR30106:SF2">
    <property type="entry name" value="UPF0324 INNER MEMBRANE PROTEIN YEIH"/>
    <property type="match status" value="1"/>
</dbReference>
<comment type="similarity">
    <text evidence="2">Belongs to the UPF0324 family.</text>
</comment>
<keyword evidence="3" id="KW-1003">Cell membrane</keyword>
<proteinExistence type="inferred from homology"/>
<evidence type="ECO:0000256" key="3">
    <source>
        <dbReference type="ARBA" id="ARBA00022475"/>
    </source>
</evidence>
<keyword evidence="6 7" id="KW-0472">Membrane</keyword>
<dbReference type="Pfam" id="PF03601">
    <property type="entry name" value="Cons_hypoth698"/>
    <property type="match status" value="1"/>
</dbReference>
<dbReference type="EMBL" id="WTYB01000003">
    <property type="protein sequence ID" value="MXP39541.1"/>
    <property type="molecule type" value="Genomic_DNA"/>
</dbReference>
<feature type="transmembrane region" description="Helical" evidence="7">
    <location>
        <begin position="41"/>
        <end position="58"/>
    </location>
</feature>
<feature type="transmembrane region" description="Helical" evidence="7">
    <location>
        <begin position="64"/>
        <end position="81"/>
    </location>
</feature>
<evidence type="ECO:0000313" key="9">
    <source>
        <dbReference type="EMBL" id="MXP39541.1"/>
    </source>
</evidence>
<sequence>MKRDARPDYEAFAGDLFGEIMLADTAAAAATKAEKKPLSRFVPGLAICAIAGAAAAWLSQNYGVPIILAGLLLGLALNFAATDPRTHDGLDWVSRHGLRAGIVLLGVQVTAMQVMAMGLVPFFGLALVMGAALIAALAAARLSGQSQSVGLLGGGATAICGASAALALYGVIGRERIDQALFTLTLVILAAASAIALVTYPPLTRMLGFSDAQAGFLVGASIHDVAQAIGAGFAVSDAAGAQATVVKLTRVALLAPLVTLAALWIARAEPLPEGVGRTRVPILPGFILAFLALVGVNSLVTLPANLAGHALTLSKTLLLLAVTATAMRTRTDLLLGLGWRSVMPVLAATIASLAAALGFAWWMI</sequence>
<feature type="transmembrane region" description="Helical" evidence="7">
    <location>
        <begin position="280"/>
        <end position="300"/>
    </location>
</feature>
<evidence type="ECO:0000256" key="5">
    <source>
        <dbReference type="ARBA" id="ARBA00022989"/>
    </source>
</evidence>
<feature type="transmembrane region" description="Helical" evidence="7">
    <location>
        <begin position="149"/>
        <end position="169"/>
    </location>
</feature>